<evidence type="ECO:0000313" key="6">
    <source>
        <dbReference type="EMBL" id="KAL3101817.1"/>
    </source>
</evidence>
<sequence length="765" mass="84750">MDAYNLKSDSAVRFRLSRNQAYFLAFVSLCLVIITGLLIAVLVIQVTTQNGEKRKEFGTEDIRSSIFANINSDKIAANLEAFAEKPHVTGTEANKKVADRIMETWKANGLEDVHQIPYEVLLSYPKYDSPNHVYVLNGDGSVLFKTVGLSPDLTGNDSSPEASIQWLAYSPEGTVQGQPIYCNYGRVEDFQTLEKQFGIANLNGKIAVMRYGGDFRGDKVRHAYQRGAVGAIIYSDPAEIAMDGPERVYPRTDWMPPSGVQRGSLLRADGDPLTPLLPAKKDFFKERTIEDVKRDPETLPQIPAIPLSYGDAYEILSRMDGPEVPKEWQGALNFTYRVGPGLKSGRGQTVKVEVHSKLEVRPIQNVIGYIWGSERPDEWVMLGNHFDAWVFGAIDPNSGTAVLAEVAKGLAQTVRTTGWRPKRTIVFCAWDAEEPGLIGSTEFVEEFADVLRERAVVYLNVDNISSNVTLNIHAVPSLYQAAVDASKSVQNPNGQGSVFGPWIENYPSRTSWLPDFPHMGIPGGGSDQKSFLDFLGIPVMMITYIDPKRGQYPLYHTRYELPFVNEHIFDNNQLAVHKAVGEYWAELARLFADSTLLPISATTSAHRLLADYLEGIKKPILDLSSQFPSACGPAKTQLDNLIQNGHQFMAQAEEFEQHAQGQSAGANLAQLAWANDRLRKLEQCFVNPAMGLAREEPLKRHVLFATGNDNSYAATTLANVYNKIGQFRGAKSDNERTKRGNELALELTVVQQAIRCAVSTLSKGI</sequence>
<dbReference type="FunFam" id="3.40.630.10:FF:000101">
    <property type="entry name" value="N-acetylated alpha-linked acidic dipeptidase like 1"/>
    <property type="match status" value="1"/>
</dbReference>
<feature type="domain" description="PA" evidence="3">
    <location>
        <begin position="181"/>
        <end position="264"/>
    </location>
</feature>
<dbReference type="InterPro" id="IPR007484">
    <property type="entry name" value="Peptidase_M28"/>
</dbReference>
<dbReference type="Pfam" id="PF04253">
    <property type="entry name" value="TFR_dimer"/>
    <property type="match status" value="1"/>
</dbReference>
<keyword evidence="2" id="KW-0812">Transmembrane</keyword>
<dbReference type="Gene3D" id="3.40.630.10">
    <property type="entry name" value="Zn peptidases"/>
    <property type="match status" value="1"/>
</dbReference>
<dbReference type="PANTHER" id="PTHR10404:SF77">
    <property type="entry name" value="GLUTAMATE CARBOXYPEPTIDASE 2 HOMOLOG"/>
    <property type="match status" value="1"/>
</dbReference>
<dbReference type="Pfam" id="PF02225">
    <property type="entry name" value="PA"/>
    <property type="match status" value="1"/>
</dbReference>
<dbReference type="Gene3D" id="3.50.30.30">
    <property type="match status" value="1"/>
</dbReference>
<feature type="domain" description="Peptidase M28" evidence="5">
    <location>
        <begin position="365"/>
        <end position="559"/>
    </location>
</feature>
<name>A0ABD2KG87_HETSC</name>
<evidence type="ECO:0000256" key="2">
    <source>
        <dbReference type="SAM" id="Phobius"/>
    </source>
</evidence>
<evidence type="ECO:0000259" key="4">
    <source>
        <dbReference type="Pfam" id="PF04253"/>
    </source>
</evidence>
<dbReference type="InterPro" id="IPR046450">
    <property type="entry name" value="PA_dom_sf"/>
</dbReference>
<dbReference type="SUPFAM" id="SSF47672">
    <property type="entry name" value="Transferrin receptor-like dimerisation domain"/>
    <property type="match status" value="1"/>
</dbReference>
<dbReference type="InterPro" id="IPR036757">
    <property type="entry name" value="TFR-like_dimer_dom_sf"/>
</dbReference>
<dbReference type="Pfam" id="PF04389">
    <property type="entry name" value="Peptidase_M28"/>
    <property type="match status" value="1"/>
</dbReference>
<comment type="caution">
    <text evidence="6">The sequence shown here is derived from an EMBL/GenBank/DDBJ whole genome shotgun (WGS) entry which is preliminary data.</text>
</comment>
<organism evidence="6 7">
    <name type="scientific">Heterodera schachtii</name>
    <name type="common">Sugarbeet cyst nematode worm</name>
    <name type="synonym">Tylenchus schachtii</name>
    <dbReference type="NCBI Taxonomy" id="97005"/>
    <lineage>
        <taxon>Eukaryota</taxon>
        <taxon>Metazoa</taxon>
        <taxon>Ecdysozoa</taxon>
        <taxon>Nematoda</taxon>
        <taxon>Chromadorea</taxon>
        <taxon>Rhabditida</taxon>
        <taxon>Tylenchina</taxon>
        <taxon>Tylenchomorpha</taxon>
        <taxon>Tylenchoidea</taxon>
        <taxon>Heteroderidae</taxon>
        <taxon>Heteroderinae</taxon>
        <taxon>Heterodera</taxon>
    </lineage>
</organism>
<reference evidence="6 7" key="1">
    <citation type="submission" date="2024-10" db="EMBL/GenBank/DDBJ databases">
        <authorList>
            <person name="Kim D."/>
        </authorList>
    </citation>
    <scope>NUCLEOTIDE SEQUENCE [LARGE SCALE GENOMIC DNA]</scope>
    <source>
        <strain evidence="6">Taebaek</strain>
    </source>
</reference>
<dbReference type="InterPro" id="IPR003137">
    <property type="entry name" value="PA_domain"/>
</dbReference>
<dbReference type="PANTHER" id="PTHR10404">
    <property type="entry name" value="N-ACETYLATED-ALPHA-LINKED ACIDIC DIPEPTIDASE"/>
    <property type="match status" value="1"/>
</dbReference>
<accession>A0ABD2KG87</accession>
<keyword evidence="2" id="KW-1133">Transmembrane helix</keyword>
<evidence type="ECO:0000259" key="5">
    <source>
        <dbReference type="Pfam" id="PF04389"/>
    </source>
</evidence>
<dbReference type="FunFam" id="3.50.30.30:FF:000033">
    <property type="entry name" value="Glutamate carboxypeptidase 2 homolog"/>
    <property type="match status" value="1"/>
</dbReference>
<evidence type="ECO:0000313" key="7">
    <source>
        <dbReference type="Proteomes" id="UP001620645"/>
    </source>
</evidence>
<comment type="similarity">
    <text evidence="1">Belongs to the peptidase M28 family. M28B subfamily.</text>
</comment>
<evidence type="ECO:0000256" key="1">
    <source>
        <dbReference type="ARBA" id="ARBA00005634"/>
    </source>
</evidence>
<feature type="domain" description="Transferrin receptor-like dimerisation" evidence="4">
    <location>
        <begin position="636"/>
        <end position="761"/>
    </location>
</feature>
<dbReference type="SUPFAM" id="SSF53187">
    <property type="entry name" value="Zn-dependent exopeptidases"/>
    <property type="match status" value="1"/>
</dbReference>
<dbReference type="InterPro" id="IPR039373">
    <property type="entry name" value="Peptidase_M28B"/>
</dbReference>
<dbReference type="CDD" id="cd02121">
    <property type="entry name" value="PA_GCPII_like"/>
    <property type="match status" value="1"/>
</dbReference>
<dbReference type="InterPro" id="IPR007365">
    <property type="entry name" value="TFR-like_dimer_dom"/>
</dbReference>
<dbReference type="SUPFAM" id="SSF52025">
    <property type="entry name" value="PA domain"/>
    <property type="match status" value="1"/>
</dbReference>
<dbReference type="Proteomes" id="UP001620645">
    <property type="component" value="Unassembled WGS sequence"/>
</dbReference>
<feature type="transmembrane region" description="Helical" evidence="2">
    <location>
        <begin position="21"/>
        <end position="44"/>
    </location>
</feature>
<gene>
    <name evidence="6" type="ORF">niasHS_003226</name>
</gene>
<dbReference type="AlphaFoldDB" id="A0ABD2KG87"/>
<keyword evidence="7" id="KW-1185">Reference proteome</keyword>
<protein>
    <submittedName>
        <fullName evidence="6">Uncharacterized protein</fullName>
    </submittedName>
</protein>
<dbReference type="EMBL" id="JBICCN010000026">
    <property type="protein sequence ID" value="KAL3101817.1"/>
    <property type="molecule type" value="Genomic_DNA"/>
</dbReference>
<keyword evidence="2" id="KW-0472">Membrane</keyword>
<proteinExistence type="inferred from homology"/>
<dbReference type="Gene3D" id="1.20.930.40">
    <property type="entry name" value="Transferrin receptor-like, dimerisation domain"/>
    <property type="match status" value="1"/>
</dbReference>
<evidence type="ECO:0000259" key="3">
    <source>
        <dbReference type="Pfam" id="PF02225"/>
    </source>
</evidence>